<comment type="similarity">
    <text evidence="7">Belongs to the DNA polymerase HolA subunit family.</text>
</comment>
<evidence type="ECO:0000259" key="9">
    <source>
        <dbReference type="Pfam" id="PF06144"/>
    </source>
</evidence>
<dbReference type="InterPro" id="IPR010372">
    <property type="entry name" value="DNA_pol3_delta_N"/>
</dbReference>
<evidence type="ECO:0000256" key="3">
    <source>
        <dbReference type="ARBA" id="ARBA00022679"/>
    </source>
</evidence>
<evidence type="ECO:0000259" key="10">
    <source>
        <dbReference type="Pfam" id="PF21694"/>
    </source>
</evidence>
<keyword evidence="6" id="KW-0239">DNA-directed DNA polymerase</keyword>
<dbReference type="EC" id="2.7.7.7" evidence="1"/>
<evidence type="ECO:0000256" key="7">
    <source>
        <dbReference type="ARBA" id="ARBA00034754"/>
    </source>
</evidence>
<evidence type="ECO:0000313" key="12">
    <source>
        <dbReference type="Proteomes" id="UP001282284"/>
    </source>
</evidence>
<sequence length="339" mass="38328">MVNAIWKKISNGNIEPVYLLTGIEQQLIDTTIQRLIKAMPDIDAATVIRFDLEETPIEAVIEEADTLPFLEERKLIIANHATFLKAADKSKEKIVHNVSLLEQWLENPSPTAVVVFVAPYEKLDGRKKITKLFQQKAVVVETSPLTGRDLTTWVQQEAASRGITISGEIAQLLVTMAGDSLLALSSEIAKIAMYMDGDGEVTGQIVEMLVPRQPEMDVFRLTDAYMTGNVPETIKIYHDLLRNGEEPIMLTSLIAGQIRLMIHVSSLVKKGYHQQQIAKTLNVHPYRVKLIMENRRIPSMQRLLRILERLAHIDHQLKSTGGKRERVLEIFFMDPMRGE</sequence>
<comment type="catalytic activity">
    <reaction evidence="8">
        <text>DNA(n) + a 2'-deoxyribonucleoside 5'-triphosphate = DNA(n+1) + diphosphate</text>
        <dbReference type="Rhea" id="RHEA:22508"/>
        <dbReference type="Rhea" id="RHEA-COMP:17339"/>
        <dbReference type="Rhea" id="RHEA-COMP:17340"/>
        <dbReference type="ChEBI" id="CHEBI:33019"/>
        <dbReference type="ChEBI" id="CHEBI:61560"/>
        <dbReference type="ChEBI" id="CHEBI:173112"/>
        <dbReference type="EC" id="2.7.7.7"/>
    </reaction>
</comment>
<dbReference type="InterPro" id="IPR005790">
    <property type="entry name" value="DNA_polIII_delta"/>
</dbReference>
<dbReference type="GO" id="GO:0003887">
    <property type="term" value="F:DNA-directed DNA polymerase activity"/>
    <property type="evidence" value="ECO:0007669"/>
    <property type="project" value="UniProtKB-EC"/>
</dbReference>
<dbReference type="RefSeq" id="WP_317942201.1">
    <property type="nucleotide sequence ID" value="NZ_JAUBDI010000002.1"/>
</dbReference>
<keyword evidence="3 11" id="KW-0808">Transferase</keyword>
<evidence type="ECO:0000256" key="6">
    <source>
        <dbReference type="ARBA" id="ARBA00022932"/>
    </source>
</evidence>
<dbReference type="InterPro" id="IPR027417">
    <property type="entry name" value="P-loop_NTPase"/>
</dbReference>
<keyword evidence="4 11" id="KW-0548">Nucleotidyltransferase</keyword>
<protein>
    <recommendedName>
        <fullName evidence="2">DNA polymerase III subunit delta</fullName>
        <ecNumber evidence="1">2.7.7.7</ecNumber>
    </recommendedName>
</protein>
<dbReference type="SUPFAM" id="SSF48019">
    <property type="entry name" value="post-AAA+ oligomerization domain-like"/>
    <property type="match status" value="1"/>
</dbReference>
<dbReference type="InterPro" id="IPR008921">
    <property type="entry name" value="DNA_pol3_clamp-load_cplx_C"/>
</dbReference>
<keyword evidence="5" id="KW-0235">DNA replication</keyword>
<dbReference type="Proteomes" id="UP001282284">
    <property type="component" value="Unassembled WGS sequence"/>
</dbReference>
<dbReference type="EMBL" id="JAUBDI010000002">
    <property type="protein sequence ID" value="MDW0112312.1"/>
    <property type="molecule type" value="Genomic_DNA"/>
</dbReference>
<dbReference type="Gene3D" id="1.10.8.60">
    <property type="match status" value="1"/>
</dbReference>
<dbReference type="Pfam" id="PF21694">
    <property type="entry name" value="DNA_pol3_delta_C"/>
    <property type="match status" value="1"/>
</dbReference>
<comment type="caution">
    <text evidence="11">The sequence shown here is derived from an EMBL/GenBank/DDBJ whole genome shotgun (WGS) entry which is preliminary data.</text>
</comment>
<name>A0ABU4G9Q5_9BACL</name>
<accession>A0ABU4G9Q5</accession>
<gene>
    <name evidence="11" type="primary">holA</name>
    <name evidence="11" type="ORF">QT711_03880</name>
</gene>
<evidence type="ECO:0000313" key="11">
    <source>
        <dbReference type="EMBL" id="MDW0112312.1"/>
    </source>
</evidence>
<evidence type="ECO:0000256" key="5">
    <source>
        <dbReference type="ARBA" id="ARBA00022705"/>
    </source>
</evidence>
<dbReference type="PANTHER" id="PTHR34388">
    <property type="entry name" value="DNA POLYMERASE III SUBUNIT DELTA"/>
    <property type="match status" value="1"/>
</dbReference>
<evidence type="ECO:0000256" key="4">
    <source>
        <dbReference type="ARBA" id="ARBA00022695"/>
    </source>
</evidence>
<dbReference type="PANTHER" id="PTHR34388:SF1">
    <property type="entry name" value="DNA POLYMERASE III SUBUNIT DELTA"/>
    <property type="match status" value="1"/>
</dbReference>
<dbReference type="NCBIfam" id="TIGR01128">
    <property type="entry name" value="holA"/>
    <property type="match status" value="1"/>
</dbReference>
<keyword evidence="12" id="KW-1185">Reference proteome</keyword>
<dbReference type="InterPro" id="IPR048466">
    <property type="entry name" value="DNA_pol3_delta-like_C"/>
</dbReference>
<reference evidence="11 12" key="1">
    <citation type="submission" date="2023-06" db="EMBL/GenBank/DDBJ databases">
        <title>Sporosarcina sp. nov., isolated from Korean traditional fermented seafood 'Jeotgal'.</title>
        <authorList>
            <person name="Yang A.I."/>
            <person name="Shin N.-R."/>
        </authorList>
    </citation>
    <scope>NUCLEOTIDE SEQUENCE [LARGE SCALE GENOMIC DNA]</scope>
    <source>
        <strain evidence="11 12">KCTC13119</strain>
    </source>
</reference>
<dbReference type="Gene3D" id="1.20.272.10">
    <property type="match status" value="1"/>
</dbReference>
<evidence type="ECO:0000256" key="1">
    <source>
        <dbReference type="ARBA" id="ARBA00012417"/>
    </source>
</evidence>
<evidence type="ECO:0000256" key="2">
    <source>
        <dbReference type="ARBA" id="ARBA00017703"/>
    </source>
</evidence>
<dbReference type="Pfam" id="PF06144">
    <property type="entry name" value="DNA_pol3_delta"/>
    <property type="match status" value="1"/>
</dbReference>
<dbReference type="SUPFAM" id="SSF52540">
    <property type="entry name" value="P-loop containing nucleoside triphosphate hydrolases"/>
    <property type="match status" value="1"/>
</dbReference>
<dbReference type="Gene3D" id="3.40.50.300">
    <property type="entry name" value="P-loop containing nucleotide triphosphate hydrolases"/>
    <property type="match status" value="1"/>
</dbReference>
<feature type="domain" description="DNA polymerase III delta N-terminal" evidence="9">
    <location>
        <begin position="18"/>
        <end position="142"/>
    </location>
</feature>
<proteinExistence type="inferred from homology"/>
<organism evidence="11 12">
    <name type="scientific">Sporosarcina saromensis</name>
    <dbReference type="NCBI Taxonomy" id="359365"/>
    <lineage>
        <taxon>Bacteria</taxon>
        <taxon>Bacillati</taxon>
        <taxon>Bacillota</taxon>
        <taxon>Bacilli</taxon>
        <taxon>Bacillales</taxon>
        <taxon>Caryophanaceae</taxon>
        <taxon>Sporosarcina</taxon>
    </lineage>
</organism>
<evidence type="ECO:0000256" key="8">
    <source>
        <dbReference type="ARBA" id="ARBA00049244"/>
    </source>
</evidence>
<feature type="domain" description="DNA polymerase III delta subunit-like C-terminal" evidence="10">
    <location>
        <begin position="215"/>
        <end position="333"/>
    </location>
</feature>